<dbReference type="RefSeq" id="WP_329410831.1">
    <property type="nucleotide sequence ID" value="NZ_CP109441.1"/>
</dbReference>
<dbReference type="InterPro" id="IPR038109">
    <property type="entry name" value="DNA_bind_recomb_sf"/>
</dbReference>
<dbReference type="InterPro" id="IPR036162">
    <property type="entry name" value="Resolvase-like_N_sf"/>
</dbReference>
<proteinExistence type="predicted"/>
<dbReference type="InterPro" id="IPR011109">
    <property type="entry name" value="DNA_bind_recombinase_dom"/>
</dbReference>
<dbReference type="PANTHER" id="PTHR30461">
    <property type="entry name" value="DNA-INVERTASE FROM LAMBDOID PROPHAGE"/>
    <property type="match status" value="1"/>
</dbReference>
<dbReference type="InterPro" id="IPR006119">
    <property type="entry name" value="Resolv_N"/>
</dbReference>
<dbReference type="EMBL" id="CP109441">
    <property type="protein sequence ID" value="WUV46771.1"/>
    <property type="molecule type" value="Genomic_DNA"/>
</dbReference>
<dbReference type="Gene3D" id="3.40.50.1390">
    <property type="entry name" value="Resolvase, N-terminal catalytic domain"/>
    <property type="match status" value="1"/>
</dbReference>
<name>A0ABZ1YUQ7_9NOCA</name>
<dbReference type="Pfam" id="PF07508">
    <property type="entry name" value="Recombinase"/>
    <property type="match status" value="1"/>
</dbReference>
<organism evidence="2 3">
    <name type="scientific">Nocardia vinacea</name>
    <dbReference type="NCBI Taxonomy" id="96468"/>
    <lineage>
        <taxon>Bacteria</taxon>
        <taxon>Bacillati</taxon>
        <taxon>Actinomycetota</taxon>
        <taxon>Actinomycetes</taxon>
        <taxon>Mycobacteriales</taxon>
        <taxon>Nocardiaceae</taxon>
        <taxon>Nocardia</taxon>
    </lineage>
</organism>
<dbReference type="SUPFAM" id="SSF53041">
    <property type="entry name" value="Resolvase-like"/>
    <property type="match status" value="1"/>
</dbReference>
<reference evidence="2" key="1">
    <citation type="submission" date="2022-10" db="EMBL/GenBank/DDBJ databases">
        <title>The complete genomes of actinobacterial strains from the NBC collection.</title>
        <authorList>
            <person name="Joergensen T.S."/>
            <person name="Alvarez Arevalo M."/>
            <person name="Sterndorff E.B."/>
            <person name="Faurdal D."/>
            <person name="Vuksanovic O."/>
            <person name="Mourched A.-S."/>
            <person name="Charusanti P."/>
            <person name="Shaw S."/>
            <person name="Blin K."/>
            <person name="Weber T."/>
        </authorList>
    </citation>
    <scope>NUCLEOTIDE SEQUENCE</scope>
    <source>
        <strain evidence="2">NBC_01482</strain>
    </source>
</reference>
<evidence type="ECO:0000259" key="1">
    <source>
        <dbReference type="SMART" id="SM00857"/>
    </source>
</evidence>
<dbReference type="PANTHER" id="PTHR30461:SF23">
    <property type="entry name" value="DNA RECOMBINASE-RELATED"/>
    <property type="match status" value="1"/>
</dbReference>
<feature type="domain" description="Resolvase/invertase-type recombinase catalytic" evidence="1">
    <location>
        <begin position="13"/>
        <end position="173"/>
    </location>
</feature>
<gene>
    <name evidence="2" type="ORF">OG563_00460</name>
</gene>
<dbReference type="InterPro" id="IPR050639">
    <property type="entry name" value="SSR_resolvase"/>
</dbReference>
<protein>
    <submittedName>
        <fullName evidence="2">Recombinase family protein</fullName>
    </submittedName>
</protein>
<dbReference type="SMART" id="SM00857">
    <property type="entry name" value="Resolvase"/>
    <property type="match status" value="1"/>
</dbReference>
<evidence type="ECO:0000313" key="2">
    <source>
        <dbReference type="EMBL" id="WUV46771.1"/>
    </source>
</evidence>
<accession>A0ABZ1YUQ7</accession>
<dbReference type="Proteomes" id="UP001432062">
    <property type="component" value="Chromosome"/>
</dbReference>
<keyword evidence="3" id="KW-1185">Reference proteome</keyword>
<dbReference type="Gene3D" id="3.90.1750.20">
    <property type="entry name" value="Putative Large Serine Recombinase, Chain B, Domain 2"/>
    <property type="match status" value="1"/>
</dbReference>
<evidence type="ECO:0000313" key="3">
    <source>
        <dbReference type="Proteomes" id="UP001432062"/>
    </source>
</evidence>
<sequence>MPLSPKDFPGLAAIIQARVSKAGKHKNERSPKEQIAWGRAECARFGWDVCKVIDEGAVGATRHARKNRPGREELRQELVTIARRVRCNEASGGVLVNWSSSRANRKIGDMAELRDLCAEFGVYWYYGGVLYDMNDPDDRKRVAQDAVEDEHAPERNRIDSMRALSQNFADGKPHGPEGFGFQIIYRRGKSVARVQCPTNGPIFREMARRALELENTYRIARWLTTEGVLIPSHDKSFPCNRCSVKDGRRVVRKVDRQTCPCPKMWRTTWNSDMVKRVLLSEAAAGLRVHVDENGNRQTVNATWEGLISVEEHERLKFILNDPRRGSFRGSEPRWLLSGIPWCWKCGGTVVSRRGSDRGRFYVCKPNGCVGRRADLVDALVEEAVLRRLEDPGLLGSLARTDDDAVAALAEARELRDAYDKWLSEAIDADLSPRDIALYKAKKIPLVEAAERRAQAALPMPHVAAAAGVHARSRWHDPEMTPLEAKRDIIRSLVSVTLLSAAGKRRGFGGGADIDTIKIERLVA</sequence>